<evidence type="ECO:0000259" key="7">
    <source>
        <dbReference type="Pfam" id="PF01029"/>
    </source>
</evidence>
<dbReference type="InterPro" id="IPR011605">
    <property type="entry name" value="NusB_fam"/>
</dbReference>
<keyword evidence="5 6" id="KW-0804">Transcription</keyword>
<keyword evidence="9" id="KW-1185">Reference proteome</keyword>
<dbReference type="GO" id="GO:0003723">
    <property type="term" value="F:RNA binding"/>
    <property type="evidence" value="ECO:0007669"/>
    <property type="project" value="UniProtKB-UniRule"/>
</dbReference>
<dbReference type="RefSeq" id="WP_114495068.1">
    <property type="nucleotide sequence ID" value="NZ_QPJW01000001.1"/>
</dbReference>
<dbReference type="GO" id="GO:0006353">
    <property type="term" value="P:DNA-templated transcription termination"/>
    <property type="evidence" value="ECO:0007669"/>
    <property type="project" value="UniProtKB-UniRule"/>
</dbReference>
<keyword evidence="4 6" id="KW-0805">Transcription regulation</keyword>
<dbReference type="Pfam" id="PF01029">
    <property type="entry name" value="NusB"/>
    <property type="match status" value="1"/>
</dbReference>
<dbReference type="EMBL" id="QPJW01000001">
    <property type="protein sequence ID" value="RCX23152.1"/>
    <property type="molecule type" value="Genomic_DNA"/>
</dbReference>
<reference evidence="8 9" key="1">
    <citation type="submission" date="2018-07" db="EMBL/GenBank/DDBJ databases">
        <title>Genomic Encyclopedia of Type Strains, Phase III (KMG-III): the genomes of soil and plant-associated and newly described type strains.</title>
        <authorList>
            <person name="Whitman W."/>
        </authorList>
    </citation>
    <scope>NUCLEOTIDE SEQUENCE [LARGE SCALE GENOMIC DNA]</scope>
    <source>
        <strain evidence="8 9">CECT 8333</strain>
    </source>
</reference>
<dbReference type="GO" id="GO:0031564">
    <property type="term" value="P:transcription antitermination"/>
    <property type="evidence" value="ECO:0007669"/>
    <property type="project" value="UniProtKB-KW"/>
</dbReference>
<comment type="similarity">
    <text evidence="1 6">Belongs to the NusB family.</text>
</comment>
<name>A0A369BNH0_9BACL</name>
<proteinExistence type="inferred from homology"/>
<evidence type="ECO:0000313" key="9">
    <source>
        <dbReference type="Proteomes" id="UP000253090"/>
    </source>
</evidence>
<dbReference type="PANTHER" id="PTHR11078:SF3">
    <property type="entry name" value="ANTITERMINATION NUSB DOMAIN-CONTAINING PROTEIN"/>
    <property type="match status" value="1"/>
</dbReference>
<evidence type="ECO:0000256" key="6">
    <source>
        <dbReference type="HAMAP-Rule" id="MF_00073"/>
    </source>
</evidence>
<protein>
    <recommendedName>
        <fullName evidence="6">Transcription antitermination protein NusB</fullName>
    </recommendedName>
    <alternativeName>
        <fullName evidence="6">Antitermination factor NusB</fullName>
    </alternativeName>
</protein>
<dbReference type="GO" id="GO:0005829">
    <property type="term" value="C:cytosol"/>
    <property type="evidence" value="ECO:0007669"/>
    <property type="project" value="TreeGrafter"/>
</dbReference>
<comment type="function">
    <text evidence="6">Involved in transcription antitermination. Required for transcription of ribosomal RNA (rRNA) genes. Binds specifically to the boxA antiterminator sequence of the ribosomal RNA (rrn) operons.</text>
</comment>
<organism evidence="8 9">
    <name type="scientific">Fontibacillus phaseoli</name>
    <dbReference type="NCBI Taxonomy" id="1416533"/>
    <lineage>
        <taxon>Bacteria</taxon>
        <taxon>Bacillati</taxon>
        <taxon>Bacillota</taxon>
        <taxon>Bacilli</taxon>
        <taxon>Bacillales</taxon>
        <taxon>Paenibacillaceae</taxon>
        <taxon>Fontibacillus</taxon>
    </lineage>
</organism>
<dbReference type="InterPro" id="IPR035926">
    <property type="entry name" value="NusB-like_sf"/>
</dbReference>
<dbReference type="Gene3D" id="1.10.940.10">
    <property type="entry name" value="NusB-like"/>
    <property type="match status" value="1"/>
</dbReference>
<gene>
    <name evidence="6" type="primary">nusB</name>
    <name evidence="8" type="ORF">DFP94_101746</name>
</gene>
<evidence type="ECO:0000256" key="3">
    <source>
        <dbReference type="ARBA" id="ARBA00022884"/>
    </source>
</evidence>
<dbReference type="NCBIfam" id="TIGR01951">
    <property type="entry name" value="nusB"/>
    <property type="match status" value="1"/>
</dbReference>
<dbReference type="HAMAP" id="MF_00073">
    <property type="entry name" value="NusB"/>
    <property type="match status" value="1"/>
</dbReference>
<keyword evidence="3 6" id="KW-0694">RNA-binding</keyword>
<dbReference type="InterPro" id="IPR006027">
    <property type="entry name" value="NusB_RsmB_TIM44"/>
</dbReference>
<dbReference type="PANTHER" id="PTHR11078">
    <property type="entry name" value="N UTILIZATION SUBSTANCE PROTEIN B-RELATED"/>
    <property type="match status" value="1"/>
</dbReference>
<dbReference type="CDD" id="cd00619">
    <property type="entry name" value="Terminator_NusB"/>
    <property type="match status" value="1"/>
</dbReference>
<dbReference type="AlphaFoldDB" id="A0A369BNH0"/>
<keyword evidence="2 6" id="KW-0889">Transcription antitermination</keyword>
<dbReference type="Proteomes" id="UP000253090">
    <property type="component" value="Unassembled WGS sequence"/>
</dbReference>
<evidence type="ECO:0000256" key="2">
    <source>
        <dbReference type="ARBA" id="ARBA00022814"/>
    </source>
</evidence>
<sequence length="151" mass="16887">MKRRLAREIAVQSLYHMEMNEVEAEEAVTMLLSEAAGENEGEVEVSDLSGAKAKEYILELVNGTWSRKEAIDGLLSDYLKGWQISRLSKVDRQVLRQAVYEMVFRDDVPGKVAVNEAIELAKHFGTTDSGKFVNGVLGKMIQDLDQLKANI</sequence>
<accession>A0A369BNH0</accession>
<feature type="domain" description="NusB/RsmB/TIM44" evidence="7">
    <location>
        <begin position="6"/>
        <end position="141"/>
    </location>
</feature>
<evidence type="ECO:0000313" key="8">
    <source>
        <dbReference type="EMBL" id="RCX23152.1"/>
    </source>
</evidence>
<dbReference type="OrthoDB" id="9811381at2"/>
<evidence type="ECO:0000256" key="1">
    <source>
        <dbReference type="ARBA" id="ARBA00005952"/>
    </source>
</evidence>
<evidence type="ECO:0000256" key="4">
    <source>
        <dbReference type="ARBA" id="ARBA00023015"/>
    </source>
</evidence>
<evidence type="ECO:0000256" key="5">
    <source>
        <dbReference type="ARBA" id="ARBA00023163"/>
    </source>
</evidence>
<dbReference type="SUPFAM" id="SSF48013">
    <property type="entry name" value="NusB-like"/>
    <property type="match status" value="1"/>
</dbReference>
<comment type="caution">
    <text evidence="8">The sequence shown here is derived from an EMBL/GenBank/DDBJ whole genome shotgun (WGS) entry which is preliminary data.</text>
</comment>